<dbReference type="EMBL" id="FQ958212">
    <property type="protein sequence ID" value="CCD10753.1"/>
    <property type="molecule type" value="Genomic_DNA"/>
</dbReference>
<gene>
    <name evidence="2" type="ORF">LPO_p0148</name>
</gene>
<feature type="transmembrane region" description="Helical" evidence="1">
    <location>
        <begin position="39"/>
        <end position="58"/>
    </location>
</feature>
<evidence type="ECO:0000313" key="2">
    <source>
        <dbReference type="EMBL" id="CCD10753.1"/>
    </source>
</evidence>
<proteinExistence type="predicted"/>
<dbReference type="AlphaFoldDB" id="A0AAV2V228"/>
<evidence type="ECO:0000256" key="1">
    <source>
        <dbReference type="SAM" id="Phobius"/>
    </source>
</evidence>
<reference evidence="2 3" key="1">
    <citation type="submission" date="2011-07" db="EMBL/GenBank/DDBJ databases">
        <authorList>
            <person name="Genoscope - CEA"/>
        </authorList>
    </citation>
    <scope>NUCLEOTIDE SEQUENCE [LARGE SCALE GENOMIC DNA]</scope>
    <source>
        <strain evidence="3">lorraine</strain>
        <plasmid evidence="2 3">pLELO</plasmid>
    </source>
</reference>
<name>A0AAV2V228_LEGPN</name>
<keyword evidence="2" id="KW-0614">Plasmid</keyword>
<dbReference type="Pfam" id="PF05309">
    <property type="entry name" value="TraE"/>
    <property type="match status" value="1"/>
</dbReference>
<keyword evidence="1" id="KW-1133">Transmembrane helix</keyword>
<keyword evidence="1" id="KW-0472">Membrane</keyword>
<protein>
    <submittedName>
        <fullName evidence="2">Conjugative transfer protein TraE</fullName>
    </submittedName>
</protein>
<sequence>MYFELFPILPTEFISGDLMDTSFRDNAIAKNRLLFKLTLIWALSSTFAIIVLCALNFYTLLHKQVHWLPVCTGLEFSIGDKGYSPEYLKEMTQKAADLRLTYNPETIDARYTMLSHLIPAKYQESFSKLLDAERKTVHEKNVSSVFYVEKVSVDVSKNQGQIEGQLYRTSHGLQLKPQHKMYRVQFSHQSGLLNLVSIQEIHHD</sequence>
<dbReference type="InterPro" id="IPR007973">
    <property type="entry name" value="Pilus_assembly_TraE"/>
</dbReference>
<organism evidence="2 3">
    <name type="scientific">Legionella pneumophila subsp. pneumophila</name>
    <dbReference type="NCBI Taxonomy" id="91891"/>
    <lineage>
        <taxon>Bacteria</taxon>
        <taxon>Pseudomonadati</taxon>
        <taxon>Pseudomonadota</taxon>
        <taxon>Gammaproteobacteria</taxon>
        <taxon>Legionellales</taxon>
        <taxon>Legionellaceae</taxon>
        <taxon>Legionella</taxon>
    </lineage>
</organism>
<accession>A0AAV2V228</accession>
<dbReference type="Proteomes" id="UP000010102">
    <property type="component" value="Plasmid pLELO"/>
</dbReference>
<keyword evidence="1" id="KW-0812">Transmembrane</keyword>
<geneLocation type="plasmid" evidence="2 3">
    <name>pLELO</name>
</geneLocation>
<dbReference type="KEGG" id="lpo:LPO_p0148"/>
<evidence type="ECO:0000313" key="3">
    <source>
        <dbReference type="Proteomes" id="UP000010102"/>
    </source>
</evidence>